<accession>A0AAW9ECK6</accession>
<protein>
    <submittedName>
        <fullName evidence="1">Uncharacterized protein</fullName>
    </submittedName>
</protein>
<name>A0AAW9ECK6_KLEAE</name>
<evidence type="ECO:0000313" key="2">
    <source>
        <dbReference type="Proteomes" id="UP001279012"/>
    </source>
</evidence>
<comment type="caution">
    <text evidence="1">The sequence shown here is derived from an EMBL/GenBank/DDBJ whole genome shotgun (WGS) entry which is preliminary data.</text>
</comment>
<reference evidence="1" key="1">
    <citation type="submission" date="2023-11" db="EMBL/GenBank/DDBJ databases">
        <title>Detection of rare carbapenemases in Enterobacterales - comparison of two colorimetric and two CIM-based carbapenemase assays.</title>
        <authorList>
            <person name="Schaffarczyk L."/>
            <person name="Noster J."/>
            <person name="Stelzer Y."/>
            <person name="Sattler J."/>
            <person name="Gatermann S."/>
            <person name="Hamprecht A."/>
        </authorList>
    </citation>
    <scope>NUCLEOTIDE SEQUENCE</scope>
    <source>
        <strain evidence="1">CIM-Cont-037</strain>
    </source>
</reference>
<proteinExistence type="predicted"/>
<gene>
    <name evidence="1" type="ORF">SJ059_31815</name>
</gene>
<sequence length="74" mass="8006">ECKCPKRASGVGFPPGGSFFCTLIDVLNLFCISLQKNQRIGVTRRSACRLFPALSTLPANVKKPDGLLPISWGN</sequence>
<organism evidence="1 2">
    <name type="scientific">Klebsiella aerogenes</name>
    <name type="common">Enterobacter aerogenes</name>
    <dbReference type="NCBI Taxonomy" id="548"/>
    <lineage>
        <taxon>Bacteria</taxon>
        <taxon>Pseudomonadati</taxon>
        <taxon>Pseudomonadota</taxon>
        <taxon>Gammaproteobacteria</taxon>
        <taxon>Enterobacterales</taxon>
        <taxon>Enterobacteriaceae</taxon>
        <taxon>Klebsiella/Raoultella group</taxon>
        <taxon>Klebsiella</taxon>
    </lineage>
</organism>
<dbReference type="Proteomes" id="UP001279012">
    <property type="component" value="Unassembled WGS sequence"/>
</dbReference>
<feature type="non-terminal residue" evidence="1">
    <location>
        <position position="1"/>
    </location>
</feature>
<dbReference type="AlphaFoldDB" id="A0AAW9ECK6"/>
<dbReference type="EMBL" id="JAWZZT010001582">
    <property type="protein sequence ID" value="MDX7019015.1"/>
    <property type="molecule type" value="Genomic_DNA"/>
</dbReference>
<evidence type="ECO:0000313" key="1">
    <source>
        <dbReference type="EMBL" id="MDX7019015.1"/>
    </source>
</evidence>